<organism evidence="1">
    <name type="scientific">marine sediment metagenome</name>
    <dbReference type="NCBI Taxonomy" id="412755"/>
    <lineage>
        <taxon>unclassified sequences</taxon>
        <taxon>metagenomes</taxon>
        <taxon>ecological metagenomes</taxon>
    </lineage>
</organism>
<dbReference type="EMBL" id="LAZR01001030">
    <property type="protein sequence ID" value="KKN52159.1"/>
    <property type="molecule type" value="Genomic_DNA"/>
</dbReference>
<reference evidence="1" key="1">
    <citation type="journal article" date="2015" name="Nature">
        <title>Complex archaea that bridge the gap between prokaryotes and eukaryotes.</title>
        <authorList>
            <person name="Spang A."/>
            <person name="Saw J.H."/>
            <person name="Jorgensen S.L."/>
            <person name="Zaremba-Niedzwiedzka K."/>
            <person name="Martijn J."/>
            <person name="Lind A.E."/>
            <person name="van Eijk R."/>
            <person name="Schleper C."/>
            <person name="Guy L."/>
            <person name="Ettema T.J."/>
        </authorList>
    </citation>
    <scope>NUCLEOTIDE SEQUENCE</scope>
</reference>
<proteinExistence type="predicted"/>
<dbReference type="Pfam" id="PF24608">
    <property type="entry name" value="PDDEXK_15"/>
    <property type="match status" value="1"/>
</dbReference>
<dbReference type="InterPro" id="IPR056931">
    <property type="entry name" value="D14-like"/>
</dbReference>
<accession>A0A0F9RB89</accession>
<name>A0A0F9RB89_9ZZZZ</name>
<dbReference type="AlphaFoldDB" id="A0A0F9RB89"/>
<gene>
    <name evidence="1" type="ORF">LCGC14_0615090</name>
</gene>
<protein>
    <submittedName>
        <fullName evidence="1">Uncharacterized protein</fullName>
    </submittedName>
</protein>
<evidence type="ECO:0000313" key="1">
    <source>
        <dbReference type="EMBL" id="KKN52159.1"/>
    </source>
</evidence>
<comment type="caution">
    <text evidence="1">The sequence shown here is derived from an EMBL/GenBank/DDBJ whole genome shotgun (WGS) entry which is preliminary data.</text>
</comment>
<sequence length="118" mass="13297">MKPQGKKQKGSKAERQFAQLLVDTGLDQYAKRMPLSGAVKGLDTDIMTKLPLAIEVKAQETWKPLEYYKQADMANPNRGRLTTIVAMTKNREPFYIFLTADDFLTILDYAVQGGWPDG</sequence>